<organism evidence="1 2">
    <name type="scientific">Maribacter confluentis</name>
    <dbReference type="NCBI Taxonomy" id="1656093"/>
    <lineage>
        <taxon>Bacteria</taxon>
        <taxon>Pseudomonadati</taxon>
        <taxon>Bacteroidota</taxon>
        <taxon>Flavobacteriia</taxon>
        <taxon>Flavobacteriales</taxon>
        <taxon>Flavobacteriaceae</taxon>
        <taxon>Maribacter</taxon>
    </lineage>
</organism>
<evidence type="ECO:0000313" key="1">
    <source>
        <dbReference type="EMBL" id="MDO1513722.1"/>
    </source>
</evidence>
<gene>
    <name evidence="1" type="ORF">Q2T41_13745</name>
</gene>
<accession>A0ABT8RTI5</accession>
<comment type="caution">
    <text evidence="1">The sequence shown here is derived from an EMBL/GenBank/DDBJ whole genome shotgun (WGS) entry which is preliminary data.</text>
</comment>
<dbReference type="SUPFAM" id="SSF54427">
    <property type="entry name" value="NTF2-like"/>
    <property type="match status" value="1"/>
</dbReference>
<name>A0ABT8RTI5_9FLAO</name>
<dbReference type="Gene3D" id="3.10.450.50">
    <property type="match status" value="1"/>
</dbReference>
<reference evidence="1" key="2">
    <citation type="submission" date="2023-06" db="EMBL/GenBank/DDBJ databases">
        <authorList>
            <person name="Lucena T."/>
            <person name="Sun Q."/>
        </authorList>
    </citation>
    <scope>NUCLEOTIDE SEQUENCE</scope>
    <source>
        <strain evidence="1">CECT 8869</strain>
    </source>
</reference>
<keyword evidence="2" id="KW-1185">Reference proteome</keyword>
<dbReference type="Proteomes" id="UP001168579">
    <property type="component" value="Unassembled WGS sequence"/>
</dbReference>
<evidence type="ECO:0008006" key="3">
    <source>
        <dbReference type="Google" id="ProtNLM"/>
    </source>
</evidence>
<reference evidence="1" key="1">
    <citation type="journal article" date="2014" name="Int. J. Syst. Evol. Microbiol.">
        <title>Complete genome of a new Firmicutes species belonging to the dominant human colonic microbiota ('Ruminococcus bicirculans') reveals two chromosomes and a selective capacity to utilize plant glucans.</title>
        <authorList>
            <consortium name="NISC Comparative Sequencing Program"/>
            <person name="Wegmann U."/>
            <person name="Louis P."/>
            <person name="Goesmann A."/>
            <person name="Henrissat B."/>
            <person name="Duncan S.H."/>
            <person name="Flint H.J."/>
        </authorList>
    </citation>
    <scope>NUCLEOTIDE SEQUENCE</scope>
    <source>
        <strain evidence="1">CECT 8869</strain>
    </source>
</reference>
<protein>
    <recommendedName>
        <fullName evidence="3">SnoaL-like domain-containing protein</fullName>
    </recommendedName>
</protein>
<dbReference type="RefSeq" id="WP_304436535.1">
    <property type="nucleotide sequence ID" value="NZ_JAUKUC010000001.1"/>
</dbReference>
<evidence type="ECO:0000313" key="2">
    <source>
        <dbReference type="Proteomes" id="UP001168579"/>
    </source>
</evidence>
<proteinExistence type="predicted"/>
<dbReference type="EMBL" id="JAUKUC010000001">
    <property type="protein sequence ID" value="MDO1513722.1"/>
    <property type="molecule type" value="Genomic_DNA"/>
</dbReference>
<dbReference type="InterPro" id="IPR032710">
    <property type="entry name" value="NTF2-like_dom_sf"/>
</dbReference>
<sequence length="47" mass="5616">MMLRFSDGTAMQTRGRETQILKKINDEWRIVRVHYSGMPKTGDKERF</sequence>